<evidence type="ECO:0000313" key="1">
    <source>
        <dbReference type="EMBL" id="ARF53250.1"/>
    </source>
</evidence>
<dbReference type="Proteomes" id="UP000192726">
    <property type="component" value="Chromosome"/>
</dbReference>
<dbReference type="EMBL" id="CP020569">
    <property type="protein sequence ID" value="ARF53250.1"/>
    <property type="molecule type" value="Genomic_DNA"/>
</dbReference>
<dbReference type="KEGG" id="sgv:B1H19_02890"/>
<proteinExistence type="predicted"/>
<reference evidence="1 2" key="1">
    <citation type="submission" date="2017-04" db="EMBL/GenBank/DDBJ databases">
        <title>Complete Genome Sequence of Streptomyces gilvosporeus F607, a Capable Producer of Natamycin.</title>
        <authorList>
            <person name="Zong G."/>
            <person name="Zhong C."/>
            <person name="Fu J."/>
            <person name="Qin R."/>
            <person name="Cao G."/>
        </authorList>
    </citation>
    <scope>NUCLEOTIDE SEQUENCE [LARGE SCALE GENOMIC DNA]</scope>
    <source>
        <strain evidence="1 2">F607</strain>
    </source>
</reference>
<gene>
    <name evidence="1" type="ORF">B1H19_02890</name>
</gene>
<accession>A0A1V0TK49</accession>
<organism evidence="1 2">
    <name type="scientific">Streptomyces gilvosporeus</name>
    <dbReference type="NCBI Taxonomy" id="553510"/>
    <lineage>
        <taxon>Bacteria</taxon>
        <taxon>Bacillati</taxon>
        <taxon>Actinomycetota</taxon>
        <taxon>Actinomycetes</taxon>
        <taxon>Kitasatosporales</taxon>
        <taxon>Streptomycetaceae</taxon>
        <taxon>Streptomyces</taxon>
    </lineage>
</organism>
<keyword evidence="2" id="KW-1185">Reference proteome</keyword>
<protein>
    <submittedName>
        <fullName evidence="1">Uncharacterized protein</fullName>
    </submittedName>
</protein>
<dbReference type="AlphaFoldDB" id="A0A1V0TK49"/>
<sequence>MSVAHSLSGRLTGQALPLRGIRFNGPNSSTHITGPSAGGVSYSSRMRRVVAMDSGALDAFHVGRGAQWYRTRRQILAEERLWRERHSRRTRGDSAQQEATPIQTAYRDLRKGREDAKDEPGAADFSYGEMEMRRFAAKWNSVERAAMPKPASAQRSATSAFI</sequence>
<name>A0A1V0TK49_9ACTN</name>
<evidence type="ECO:0000313" key="2">
    <source>
        <dbReference type="Proteomes" id="UP000192726"/>
    </source>
</evidence>